<organism evidence="1 2">
    <name type="scientific">Pistacia atlantica</name>
    <dbReference type="NCBI Taxonomy" id="434234"/>
    <lineage>
        <taxon>Eukaryota</taxon>
        <taxon>Viridiplantae</taxon>
        <taxon>Streptophyta</taxon>
        <taxon>Embryophyta</taxon>
        <taxon>Tracheophyta</taxon>
        <taxon>Spermatophyta</taxon>
        <taxon>Magnoliopsida</taxon>
        <taxon>eudicotyledons</taxon>
        <taxon>Gunneridae</taxon>
        <taxon>Pentapetalae</taxon>
        <taxon>rosids</taxon>
        <taxon>malvids</taxon>
        <taxon>Sapindales</taxon>
        <taxon>Anacardiaceae</taxon>
        <taxon>Pistacia</taxon>
    </lineage>
</organism>
<name>A0ACC1ALT7_9ROSI</name>
<evidence type="ECO:0000313" key="2">
    <source>
        <dbReference type="Proteomes" id="UP001164250"/>
    </source>
</evidence>
<accession>A0ACC1ALT7</accession>
<sequence length="79" mass="9124">MLEGSSLNLHLAEFSLIITDLSKIDVKIEDQDQALLLLCSLPTSFKNFIDTTIYGRDELSLEKVKSNLEKKKKKRRKDR</sequence>
<comment type="caution">
    <text evidence="1">The sequence shown here is derived from an EMBL/GenBank/DDBJ whole genome shotgun (WGS) entry which is preliminary data.</text>
</comment>
<evidence type="ECO:0000313" key="1">
    <source>
        <dbReference type="EMBL" id="KAJ0087608.1"/>
    </source>
</evidence>
<dbReference type="EMBL" id="CM047905">
    <property type="protein sequence ID" value="KAJ0087608.1"/>
    <property type="molecule type" value="Genomic_DNA"/>
</dbReference>
<reference evidence="2" key="1">
    <citation type="journal article" date="2023" name="G3 (Bethesda)">
        <title>Genome assembly and association tests identify interacting loci associated with vigor, precocity, and sex in interspecific pistachio rootstocks.</title>
        <authorList>
            <person name="Palmer W."/>
            <person name="Jacygrad E."/>
            <person name="Sagayaradj S."/>
            <person name="Cavanaugh K."/>
            <person name="Han R."/>
            <person name="Bertier L."/>
            <person name="Beede B."/>
            <person name="Kafkas S."/>
            <person name="Golino D."/>
            <person name="Preece J."/>
            <person name="Michelmore R."/>
        </authorList>
    </citation>
    <scope>NUCLEOTIDE SEQUENCE [LARGE SCALE GENOMIC DNA]</scope>
</reference>
<proteinExistence type="predicted"/>
<gene>
    <name evidence="1" type="ORF">Patl1_33197</name>
</gene>
<keyword evidence="2" id="KW-1185">Reference proteome</keyword>
<protein>
    <submittedName>
        <fullName evidence="1">Uncharacterized protein</fullName>
    </submittedName>
</protein>
<dbReference type="Proteomes" id="UP001164250">
    <property type="component" value="Chromosome 9"/>
</dbReference>